<evidence type="ECO:0000256" key="3">
    <source>
        <dbReference type="ARBA" id="ARBA00022490"/>
    </source>
</evidence>
<evidence type="ECO:0000256" key="4">
    <source>
        <dbReference type="ARBA" id="ARBA00022670"/>
    </source>
</evidence>
<feature type="domain" description="Tail specific protease" evidence="11">
    <location>
        <begin position="842"/>
        <end position="1034"/>
    </location>
</feature>
<dbReference type="InterPro" id="IPR036034">
    <property type="entry name" value="PDZ_sf"/>
</dbReference>
<feature type="active site" description="Charge relay system" evidence="8">
    <location>
        <position position="743"/>
    </location>
</feature>
<dbReference type="PANTHER" id="PTHR43253">
    <property type="entry name" value="TRICORN PROTEASE HOMOLOG 2-RELATED"/>
    <property type="match status" value="1"/>
</dbReference>
<dbReference type="PANTHER" id="PTHR43253:SF1">
    <property type="entry name" value="TRICORN PROTEASE HOMOLOG 2-RELATED"/>
    <property type="match status" value="1"/>
</dbReference>
<dbReference type="Gene3D" id="2.130.10.10">
    <property type="entry name" value="YVTN repeat-like/Quinoprotein amine dehydrogenase"/>
    <property type="match status" value="1"/>
</dbReference>
<evidence type="ECO:0000313" key="12">
    <source>
        <dbReference type="EMBL" id="RUO55414.1"/>
    </source>
</evidence>
<keyword evidence="3 7" id="KW-0963">Cytoplasm</keyword>
<dbReference type="GO" id="GO:0005737">
    <property type="term" value="C:cytoplasm"/>
    <property type="evidence" value="ECO:0007669"/>
    <property type="project" value="UniProtKB-SubCell"/>
</dbReference>
<evidence type="ECO:0000256" key="9">
    <source>
        <dbReference type="SAM" id="MobiDB-lite"/>
    </source>
</evidence>
<feature type="compositionally biased region" description="Basic and acidic residues" evidence="9">
    <location>
        <begin position="1056"/>
        <end position="1069"/>
    </location>
</feature>
<reference evidence="13" key="1">
    <citation type="journal article" date="2018" name="Front. Microbiol.">
        <title>Genome-Based Analysis Reveals the Taxonomy and Diversity of the Family Idiomarinaceae.</title>
        <authorList>
            <person name="Liu Y."/>
            <person name="Lai Q."/>
            <person name="Shao Z."/>
        </authorList>
    </citation>
    <scope>NUCLEOTIDE SEQUENCE [LARGE SCALE GENOMIC DNA]</scope>
    <source>
        <strain evidence="13">PO-M2</strain>
    </source>
</reference>
<dbReference type="GO" id="GO:0006508">
    <property type="term" value="P:proteolysis"/>
    <property type="evidence" value="ECO:0007669"/>
    <property type="project" value="UniProtKB-UniRule"/>
</dbReference>
<evidence type="ECO:0000259" key="11">
    <source>
        <dbReference type="SMART" id="SM00245"/>
    </source>
</evidence>
<evidence type="ECO:0000256" key="2">
    <source>
        <dbReference type="ARBA" id="ARBA00008524"/>
    </source>
</evidence>
<comment type="caution">
    <text evidence="12">The sequence shown here is derived from an EMBL/GenBank/DDBJ whole genome shotgun (WGS) entry which is preliminary data.</text>
</comment>
<dbReference type="Pfam" id="PF26550">
    <property type="entry name" value="Tricorn_2nd"/>
    <property type="match status" value="1"/>
</dbReference>
<comment type="similarity">
    <text evidence="2 7">Belongs to the peptidase S41B family.</text>
</comment>
<dbReference type="RefSeq" id="WP_126769773.1">
    <property type="nucleotide sequence ID" value="NZ_PIPX01000001.1"/>
</dbReference>
<dbReference type="AlphaFoldDB" id="A0A432Y381"/>
<comment type="subcellular location">
    <subcellularLocation>
        <location evidence="1 7">Cytoplasm</location>
    </subcellularLocation>
</comment>
<evidence type="ECO:0000256" key="1">
    <source>
        <dbReference type="ARBA" id="ARBA00004496"/>
    </source>
</evidence>
<dbReference type="GO" id="GO:0008236">
    <property type="term" value="F:serine-type peptidase activity"/>
    <property type="evidence" value="ECO:0007669"/>
    <property type="project" value="UniProtKB-UniRule"/>
</dbReference>
<dbReference type="InterPro" id="IPR015943">
    <property type="entry name" value="WD40/YVTN_repeat-like_dom_sf"/>
</dbReference>
<evidence type="ECO:0000313" key="13">
    <source>
        <dbReference type="Proteomes" id="UP000287649"/>
    </source>
</evidence>
<evidence type="ECO:0000256" key="5">
    <source>
        <dbReference type="ARBA" id="ARBA00022801"/>
    </source>
</evidence>
<feature type="active site" description="Charge relay system" evidence="8">
    <location>
        <position position="1023"/>
    </location>
</feature>
<feature type="active site" description="Nucleophile" evidence="8">
    <location>
        <position position="965"/>
    </location>
</feature>
<keyword evidence="4 7" id="KW-0645">Protease</keyword>
<proteinExistence type="inferred from homology"/>
<keyword evidence="6 7" id="KW-0720">Serine protease</keyword>
<dbReference type="Proteomes" id="UP000287649">
    <property type="component" value="Unassembled WGS sequence"/>
</dbReference>
<dbReference type="CDD" id="cd07562">
    <property type="entry name" value="Peptidase_S41_TRI"/>
    <property type="match status" value="1"/>
</dbReference>
<dbReference type="Pfam" id="PF03572">
    <property type="entry name" value="Peptidase_S41"/>
    <property type="match status" value="1"/>
</dbReference>
<organism evidence="12 13">
    <name type="scientific">Pseudidiomarina homiensis</name>
    <dbReference type="NCBI Taxonomy" id="364198"/>
    <lineage>
        <taxon>Bacteria</taxon>
        <taxon>Pseudomonadati</taxon>
        <taxon>Pseudomonadota</taxon>
        <taxon>Gammaproteobacteria</taxon>
        <taxon>Alteromonadales</taxon>
        <taxon>Idiomarinaceae</taxon>
        <taxon>Pseudidiomarina</taxon>
    </lineage>
</organism>
<dbReference type="SUPFAM" id="SSF82171">
    <property type="entry name" value="DPP6 N-terminal domain-like"/>
    <property type="match status" value="1"/>
</dbReference>
<evidence type="ECO:0000256" key="10">
    <source>
        <dbReference type="SAM" id="SignalP"/>
    </source>
</evidence>
<dbReference type="PIRSF" id="PIRSF036421">
    <property type="entry name" value="Tricorn_protease"/>
    <property type="match status" value="1"/>
</dbReference>
<dbReference type="InterPro" id="IPR029414">
    <property type="entry name" value="Tricorn_PDZ"/>
</dbReference>
<keyword evidence="10" id="KW-0732">Signal</keyword>
<dbReference type="Pfam" id="PF26549">
    <property type="entry name" value="Tricorn_N"/>
    <property type="match status" value="1"/>
</dbReference>
<feature type="region of interest" description="Disordered" evidence="9">
    <location>
        <begin position="1056"/>
        <end position="1079"/>
    </location>
</feature>
<sequence>MKTNKLVWVAVAALSVSVNASESEETRLLEQPDISANHIAFVYGGDIWLANHDGSQPRQLTSHPASETKPLFSPDGQWLAFSADYHGNNDVYVMSIHGGAAQRLTYHPSHDVVTDWAAAGDRVYFTSNRAVLNTRSSQLFSVAVAGGYPEKYMEAVVAEGKFANDGETLAYRPNRLPNNQTAGWRLHRGGSTPPVWLLNKDDDEFSQLPRANASHHHPFWLADDLYLISDRDDVAANLYRYTAGELQQLTQFTEWDITSANGHGDNVVFSAGGYLYRWQVANNEPQRLQIKLAAPAPQLEPDWQDASKMITDFDLSKTGKRVALTARGDIFSVAVEHGPTRNLSSTDGQREYTGLWHPDGDRIAFVQDDGEQAVVIAPQDGIGEQQRFALPGSSYYSLLAWSPDGQRIALSDNHINLYLLDTASGELSQVHSGERRWDQQVSFAPDGSYLAFNALNAQGFSKIYLYNTETEAKQALTEGMSFASNPVFSNDYLFFTASVNAGPAISWLDLSAQERPVRMGIYALSLRTDVPSPVAPRLSDESDESAASDDSNDDEAKDKPVFSIAIEGLTSRISALPVGEQFYQRLAVAEDGSLFYLLQPQDGVKTPSNGPNQMSLMRYDFASREAAQVSDKIASYDLSADGKQLLTFSAPSTLAVGPAAAKFEGKPIALNQVKSFIDPQREWQQIFDDVWRMQKEYFYAENMHGIDWQAIYDKYAALLPHVKRRADLNTVLVGMISELQVGHNNVGGGDVFRGENDNVGLLGADFNIVDGRYQIATLYQGDRWSPDLQAPLAVPGIDVAEGDFILAINGQQINADKSLFAHFVGTAGQAVTLTVADSAAGANAREVTVTPTANEGELRLWHWIQQNQRYVDEQSDGQIAYVYLPNTTDAGYYFFNRMFFPQANKPALLIDERRNGGGQAANYITELLARPHLSGWYERDAAVWTTPGAAIHGPKTMLIDQDAGSGGDFLPWSFSYLNLGTTVGTRTWGGLIGISANPSLIDGGFHTVPYFRFFTPEGEWAVENEGVTPDIEVILNPLAVNEGRDPQLERGVAETLEKLRKNPPRDYREPPALPTELGG</sequence>
<dbReference type="InterPro" id="IPR005151">
    <property type="entry name" value="Tail-specific_protease"/>
</dbReference>
<feature type="compositionally biased region" description="Acidic residues" evidence="9">
    <location>
        <begin position="541"/>
        <end position="553"/>
    </location>
</feature>
<gene>
    <name evidence="12" type="ORF">CWI70_01115</name>
</gene>
<dbReference type="Gene3D" id="2.30.42.10">
    <property type="match status" value="1"/>
</dbReference>
<dbReference type="Gene3D" id="3.90.226.10">
    <property type="entry name" value="2-enoyl-CoA Hydratase, Chain A, domain 1"/>
    <property type="match status" value="1"/>
</dbReference>
<feature type="signal peptide" evidence="10">
    <location>
        <begin position="1"/>
        <end position="20"/>
    </location>
</feature>
<keyword evidence="5 7" id="KW-0378">Hydrolase</keyword>
<dbReference type="InterPro" id="IPR012393">
    <property type="entry name" value="Tricorn_protease"/>
</dbReference>
<dbReference type="SUPFAM" id="SSF69304">
    <property type="entry name" value="Tricorn protease N-terminal domain"/>
    <property type="match status" value="1"/>
</dbReference>
<accession>A0A432Y381</accession>
<dbReference type="Gene3D" id="2.120.10.60">
    <property type="entry name" value="Tricorn protease N-terminal domain"/>
    <property type="match status" value="1"/>
</dbReference>
<feature type="chain" id="PRO_5019171740" description="Tricorn protease homolog" evidence="10">
    <location>
        <begin position="21"/>
        <end position="1079"/>
    </location>
</feature>
<evidence type="ECO:0000256" key="6">
    <source>
        <dbReference type="ARBA" id="ARBA00022825"/>
    </source>
</evidence>
<evidence type="ECO:0000256" key="7">
    <source>
        <dbReference type="PIRNR" id="PIRNR036421"/>
    </source>
</evidence>
<dbReference type="Pfam" id="PF14685">
    <property type="entry name" value="PDZ_Tricorn"/>
    <property type="match status" value="1"/>
</dbReference>
<dbReference type="InterPro" id="IPR028204">
    <property type="entry name" value="Tricorn_C1"/>
</dbReference>
<protein>
    <recommendedName>
        <fullName evidence="7">Tricorn protease homolog</fullName>
        <ecNumber evidence="7">3.4.21.-</ecNumber>
    </recommendedName>
</protein>
<dbReference type="OrthoDB" id="9758793at2"/>
<name>A0A432Y381_9GAMM</name>
<dbReference type="EC" id="3.4.21.-" evidence="7"/>
<keyword evidence="13" id="KW-1185">Reference proteome</keyword>
<dbReference type="SUPFAM" id="SSF52096">
    <property type="entry name" value="ClpP/crotonase"/>
    <property type="match status" value="1"/>
</dbReference>
<comment type="function">
    <text evidence="7">Degrades oligopeptides.</text>
</comment>
<dbReference type="Pfam" id="PF14684">
    <property type="entry name" value="Tricorn_C1"/>
    <property type="match status" value="1"/>
</dbReference>
<dbReference type="Gene3D" id="3.30.750.44">
    <property type="match status" value="1"/>
</dbReference>
<evidence type="ECO:0000256" key="8">
    <source>
        <dbReference type="PIRSR" id="PIRSR036421-1"/>
    </source>
</evidence>
<dbReference type="SMART" id="SM00245">
    <property type="entry name" value="TSPc"/>
    <property type="match status" value="1"/>
</dbReference>
<dbReference type="InterPro" id="IPR029045">
    <property type="entry name" value="ClpP/crotonase-like_dom_sf"/>
</dbReference>
<dbReference type="EMBL" id="PIPX01000001">
    <property type="protein sequence ID" value="RUO55414.1"/>
    <property type="molecule type" value="Genomic_DNA"/>
</dbReference>
<dbReference type="SUPFAM" id="SSF50156">
    <property type="entry name" value="PDZ domain-like"/>
    <property type="match status" value="1"/>
</dbReference>
<feature type="region of interest" description="Disordered" evidence="9">
    <location>
        <begin position="533"/>
        <end position="557"/>
    </location>
</feature>